<dbReference type="InterPro" id="IPR012338">
    <property type="entry name" value="Beta-lactam/transpept-like"/>
</dbReference>
<feature type="non-terminal residue" evidence="3">
    <location>
        <position position="1"/>
    </location>
</feature>
<protein>
    <recommendedName>
        <fullName evidence="2">Beta-lactamase-related domain-containing protein</fullName>
    </recommendedName>
</protein>
<sequence length="251" mass="28029">SDINRTHGHMKEIFVNDPLSDLGREDILNQMEKIDQIVVSLVVRVHMDKGIATIDSTHLLLLKDLQKSDIPIVTFSFGSPYLKTYDMLETYVCAFGYGNVSVRAASNALWGRQDVSGILPVDLNSTMQRGFGIKKKKRIKSWDSVKNIDFTNAFSILDSAIKAEIFPGAQVVVVKRGRLVLRKGFGHQTYDTGSPPVTNKTIYDIASLTKVLAATPVTMKLISQKKLSLDQNIQQFYPQFTGGYKESVTIR</sequence>
<dbReference type="PANTHER" id="PTHR43283">
    <property type="entry name" value="BETA-LACTAMASE-RELATED"/>
    <property type="match status" value="1"/>
</dbReference>
<dbReference type="Gene3D" id="3.40.710.10">
    <property type="entry name" value="DD-peptidase/beta-lactamase superfamily"/>
    <property type="match status" value="1"/>
</dbReference>
<dbReference type="Pfam" id="PF00144">
    <property type="entry name" value="Beta-lactamase"/>
    <property type="match status" value="1"/>
</dbReference>
<feature type="domain" description="Beta-lactamase-related" evidence="2">
    <location>
        <begin position="166"/>
        <end position="251"/>
    </location>
</feature>
<accession>A0A383AE50</accession>
<reference evidence="3" key="1">
    <citation type="submission" date="2018-05" db="EMBL/GenBank/DDBJ databases">
        <authorList>
            <person name="Lanie J.A."/>
            <person name="Ng W.-L."/>
            <person name="Kazmierczak K.M."/>
            <person name="Andrzejewski T.M."/>
            <person name="Davidsen T.M."/>
            <person name="Wayne K.J."/>
            <person name="Tettelin H."/>
            <person name="Glass J.I."/>
            <person name="Rusch D."/>
            <person name="Podicherti R."/>
            <person name="Tsui H.-C.T."/>
            <person name="Winkler M.E."/>
        </authorList>
    </citation>
    <scope>NUCLEOTIDE SEQUENCE</scope>
</reference>
<keyword evidence="1" id="KW-0378">Hydrolase</keyword>
<evidence type="ECO:0000256" key="1">
    <source>
        <dbReference type="ARBA" id="ARBA00022801"/>
    </source>
</evidence>
<organism evidence="3">
    <name type="scientific">marine metagenome</name>
    <dbReference type="NCBI Taxonomy" id="408172"/>
    <lineage>
        <taxon>unclassified sequences</taxon>
        <taxon>metagenomes</taxon>
        <taxon>ecological metagenomes</taxon>
    </lineage>
</organism>
<dbReference type="AlphaFoldDB" id="A0A383AE50"/>
<dbReference type="InterPro" id="IPR001466">
    <property type="entry name" value="Beta-lactam-related"/>
</dbReference>
<feature type="non-terminal residue" evidence="3">
    <location>
        <position position="251"/>
    </location>
</feature>
<dbReference type="PANTHER" id="PTHR43283:SF11">
    <property type="entry name" value="BETA-LACTAMASE-RELATED DOMAIN-CONTAINING PROTEIN"/>
    <property type="match status" value="1"/>
</dbReference>
<gene>
    <name evidence="3" type="ORF">METZ01_LOCUS458951</name>
</gene>
<dbReference type="EMBL" id="UINC01191445">
    <property type="protein sequence ID" value="SVE06097.1"/>
    <property type="molecule type" value="Genomic_DNA"/>
</dbReference>
<proteinExistence type="predicted"/>
<dbReference type="GO" id="GO:0016787">
    <property type="term" value="F:hydrolase activity"/>
    <property type="evidence" value="ECO:0007669"/>
    <property type="project" value="UniProtKB-KW"/>
</dbReference>
<evidence type="ECO:0000259" key="2">
    <source>
        <dbReference type="Pfam" id="PF00144"/>
    </source>
</evidence>
<dbReference type="SUPFAM" id="SSF56601">
    <property type="entry name" value="beta-lactamase/transpeptidase-like"/>
    <property type="match status" value="1"/>
</dbReference>
<name>A0A383AE50_9ZZZZ</name>
<evidence type="ECO:0000313" key="3">
    <source>
        <dbReference type="EMBL" id="SVE06097.1"/>
    </source>
</evidence>
<dbReference type="InterPro" id="IPR050789">
    <property type="entry name" value="Diverse_Enzym_Activities"/>
</dbReference>